<comment type="caution">
    <text evidence="1">The sequence shown here is derived from an EMBL/GenBank/DDBJ whole genome shotgun (WGS) entry which is preliminary data.</text>
</comment>
<evidence type="ECO:0000313" key="1">
    <source>
        <dbReference type="EMBL" id="KKM60666.1"/>
    </source>
</evidence>
<name>A0A0F9JEE6_9ZZZZ</name>
<proteinExistence type="predicted"/>
<dbReference type="EMBL" id="LAZR01011636">
    <property type="protein sequence ID" value="KKM60666.1"/>
    <property type="molecule type" value="Genomic_DNA"/>
</dbReference>
<dbReference type="AlphaFoldDB" id="A0A0F9JEE6"/>
<gene>
    <name evidence="1" type="ORF">LCGC14_1539580</name>
</gene>
<accession>A0A0F9JEE6</accession>
<protein>
    <submittedName>
        <fullName evidence="1">Uncharacterized protein</fullName>
    </submittedName>
</protein>
<reference evidence="1" key="1">
    <citation type="journal article" date="2015" name="Nature">
        <title>Complex archaea that bridge the gap between prokaryotes and eukaryotes.</title>
        <authorList>
            <person name="Spang A."/>
            <person name="Saw J.H."/>
            <person name="Jorgensen S.L."/>
            <person name="Zaremba-Niedzwiedzka K."/>
            <person name="Martijn J."/>
            <person name="Lind A.E."/>
            <person name="van Eijk R."/>
            <person name="Schleper C."/>
            <person name="Guy L."/>
            <person name="Ettema T.J."/>
        </authorList>
    </citation>
    <scope>NUCLEOTIDE SEQUENCE</scope>
</reference>
<sequence length="66" mass="7535">MDKQFNKAVEEIIASHTNGWKTFLDHTGHVEGDERDRNTGRMVWALLCSVKTDLLELCGRYKGGRV</sequence>
<organism evidence="1">
    <name type="scientific">marine sediment metagenome</name>
    <dbReference type="NCBI Taxonomy" id="412755"/>
    <lineage>
        <taxon>unclassified sequences</taxon>
        <taxon>metagenomes</taxon>
        <taxon>ecological metagenomes</taxon>
    </lineage>
</organism>